<dbReference type="EMBL" id="AP010968">
    <property type="protein sequence ID" value="BAJ28603.1"/>
    <property type="molecule type" value="Genomic_DNA"/>
</dbReference>
<feature type="compositionally biased region" description="Gly residues" evidence="1">
    <location>
        <begin position="506"/>
        <end position="521"/>
    </location>
</feature>
<reference evidence="2 3" key="1">
    <citation type="journal article" date="2010" name="DNA Res.">
        <title>Genome sequence of Kitasatospora setae NBRC 14216T: an evolutionary snapshot of the family Streptomycetaceae.</title>
        <authorList>
            <person name="Ichikawa N."/>
            <person name="Oguchi A."/>
            <person name="Ikeda H."/>
            <person name="Ishikawa J."/>
            <person name="Kitani S."/>
            <person name="Watanabe Y."/>
            <person name="Nakamura S."/>
            <person name="Katano Y."/>
            <person name="Kishi E."/>
            <person name="Sasagawa M."/>
            <person name="Ankai A."/>
            <person name="Fukui S."/>
            <person name="Hashimoto Y."/>
            <person name="Kamata S."/>
            <person name="Otoguro M."/>
            <person name="Tanikawa S."/>
            <person name="Nihira T."/>
            <person name="Horinouchi S."/>
            <person name="Ohnishi Y."/>
            <person name="Hayakawa M."/>
            <person name="Kuzuyama T."/>
            <person name="Arisawa A."/>
            <person name="Nomoto F."/>
            <person name="Miura H."/>
            <person name="Takahashi Y."/>
            <person name="Fujita N."/>
        </authorList>
    </citation>
    <scope>NUCLEOTIDE SEQUENCE [LARGE SCALE GENOMIC DNA]</scope>
    <source>
        <strain evidence="3">ATCC 33774 / DSM 43861 / JCM 3304 / KCC A-0304 / NBRC 14216 / KM-6054</strain>
    </source>
</reference>
<dbReference type="HOGENOM" id="CLU_035607_0_0_11"/>
<feature type="compositionally biased region" description="Gly residues" evidence="1">
    <location>
        <begin position="340"/>
        <end position="351"/>
    </location>
</feature>
<feature type="compositionally biased region" description="Gly residues" evidence="1">
    <location>
        <begin position="450"/>
        <end position="465"/>
    </location>
</feature>
<protein>
    <recommendedName>
        <fullName evidence="4">PPE family domain-containing protein</fullName>
    </recommendedName>
</protein>
<sequence>MAFEEKRLVRLQPGEIGRASHEQLMAMVHSADPAAVSEVGQQLLHAAQQLDQVSEELHSHISKLDWEGTAADGFKTWGSQVSRATMDLASYSRTAGTYMNSAADTLSSVKAGLPPVPHHDIETLRRYQAQDDTAETVGSAIGGALIPGVGSAIGGFLGDKAANAFDPNRVSDSQARAASDRIFEAHQEAITQMERLSQSYEYSSTQLNSAQVPVFPPVPGGKAEGDQNGLTEVPIDGGHGTGGTTRPTPPSFPRPTPHPVAPPTSRPPTWSPPGIGPLPPPTPYPGPTPHPGPTPPPWNNPPVTGPGPLPTPHPTPTPTPNPPPLQIAHVDPPAPTSPIGSGGGGTGGSGGGYTGGGGGGYTGGGGGGYTGGGGGYVGGGTIPGGLSSAGGGSTAGGAKTGGAGSAGTPGAGARGGAGTSAAGAGGAGQAGRAGTPGMGGMGGAMGGGAGGGARGGAGGAGGARGSGMVSRAGGTVGGSRTPGGGRGEFTPGGTGLRGRAERGADGRAGQGGFGGGAGGGSANRKGKGQSNRPDYLTEDEDTWTSGMGPANPNVIE</sequence>
<accession>E4NBM2</accession>
<dbReference type="eggNOG" id="ENOG5033TPP">
    <property type="taxonomic scope" value="Bacteria"/>
</dbReference>
<dbReference type="PATRIC" id="fig|452652.3.peg.2797"/>
<dbReference type="AlphaFoldDB" id="E4NBM2"/>
<dbReference type="Proteomes" id="UP000007076">
    <property type="component" value="Chromosome"/>
</dbReference>
<dbReference type="STRING" id="452652.KSE_27920"/>
<feature type="region of interest" description="Disordered" evidence="1">
    <location>
        <begin position="211"/>
        <end position="351"/>
    </location>
</feature>
<proteinExistence type="predicted"/>
<evidence type="ECO:0000313" key="2">
    <source>
        <dbReference type="EMBL" id="BAJ28603.1"/>
    </source>
</evidence>
<feature type="compositionally biased region" description="Pro residues" evidence="1">
    <location>
        <begin position="247"/>
        <end position="325"/>
    </location>
</feature>
<dbReference type="Gene3D" id="1.10.287.1060">
    <property type="entry name" value="ESAT-6-like"/>
    <property type="match status" value="1"/>
</dbReference>
<keyword evidence="3" id="KW-1185">Reference proteome</keyword>
<evidence type="ECO:0008006" key="4">
    <source>
        <dbReference type="Google" id="ProtNLM"/>
    </source>
</evidence>
<name>E4NBM2_KITSK</name>
<organism evidence="2 3">
    <name type="scientific">Kitasatospora setae (strain ATCC 33774 / DSM 43861 / JCM 3304 / KCC A-0304 / NBRC 14216 / KM-6054)</name>
    <name type="common">Streptomyces setae</name>
    <dbReference type="NCBI Taxonomy" id="452652"/>
    <lineage>
        <taxon>Bacteria</taxon>
        <taxon>Bacillati</taxon>
        <taxon>Actinomycetota</taxon>
        <taxon>Actinomycetes</taxon>
        <taxon>Kitasatosporales</taxon>
        <taxon>Streptomycetaceae</taxon>
        <taxon>Kitasatospora</taxon>
    </lineage>
</organism>
<evidence type="ECO:0000313" key="3">
    <source>
        <dbReference type="Proteomes" id="UP000007076"/>
    </source>
</evidence>
<feature type="region of interest" description="Disordered" evidence="1">
    <location>
        <begin position="391"/>
        <end position="431"/>
    </location>
</feature>
<dbReference type="RefSeq" id="WP_014135916.1">
    <property type="nucleotide sequence ID" value="NC_016109.1"/>
</dbReference>
<gene>
    <name evidence="2" type="ordered locus">KSE_27920</name>
</gene>
<evidence type="ECO:0000256" key="1">
    <source>
        <dbReference type="SAM" id="MobiDB-lite"/>
    </source>
</evidence>
<feature type="region of interest" description="Disordered" evidence="1">
    <location>
        <begin position="450"/>
        <end position="556"/>
    </location>
</feature>
<feature type="compositionally biased region" description="Gly residues" evidence="1">
    <location>
        <begin position="474"/>
        <end position="496"/>
    </location>
</feature>
<dbReference type="KEGG" id="ksk:KSE_27920"/>